<dbReference type="RefSeq" id="WP_387988480.1">
    <property type="nucleotide sequence ID" value="NZ_JBHSGR010000009.1"/>
</dbReference>
<comment type="caution">
    <text evidence="4">The sequence shown here is derived from an EMBL/GenBank/DDBJ whole genome shotgun (WGS) entry which is preliminary data.</text>
</comment>
<gene>
    <name evidence="4" type="ORF">ACFO3M_10230</name>
</gene>
<dbReference type="EMBL" id="JBHSGR010000009">
    <property type="protein sequence ID" value="MFC4693760.1"/>
    <property type="molecule type" value="Genomic_DNA"/>
</dbReference>
<evidence type="ECO:0000259" key="3">
    <source>
        <dbReference type="Pfam" id="PF01648"/>
    </source>
</evidence>
<name>A0ABV9LIY3_9ACTN</name>
<dbReference type="Gene3D" id="3.90.470.20">
    <property type="entry name" value="4'-phosphopantetheinyl transferase domain"/>
    <property type="match status" value="1"/>
</dbReference>
<sequence length="237" mass="25460">MVIRLVRGASARPDVASGPAPVVLRVIDLADPRWDVAAEAGCLDDVERARAERGTAAVRRRRVLVRACLRRVLGDLLGTGPAGVPLRSDDGRPFLPGDPLRFSCSASEDLALVAVARRGLVGVDVQRHRPEEVRDAADEDWLAETERVRLRALRDEDRPEAVTRAWTQKEAVVKARGTGIRRSPVDLATPVADRGQVGGLHVSPVPVRPGYVASLATSVPLDPDVISPVALTPGGRR</sequence>
<proteinExistence type="inferred from homology"/>
<evidence type="ECO:0000256" key="1">
    <source>
        <dbReference type="ARBA" id="ARBA00010990"/>
    </source>
</evidence>
<dbReference type="GO" id="GO:0016740">
    <property type="term" value="F:transferase activity"/>
    <property type="evidence" value="ECO:0007669"/>
    <property type="project" value="UniProtKB-KW"/>
</dbReference>
<dbReference type="InterPro" id="IPR037143">
    <property type="entry name" value="4-PPantetheinyl_Trfase_dom_sf"/>
</dbReference>
<evidence type="ECO:0000313" key="4">
    <source>
        <dbReference type="EMBL" id="MFC4693760.1"/>
    </source>
</evidence>
<comment type="similarity">
    <text evidence="1">Belongs to the P-Pant transferase superfamily. Gsp/Sfp/HetI/AcpT family.</text>
</comment>
<evidence type="ECO:0000256" key="2">
    <source>
        <dbReference type="ARBA" id="ARBA00022679"/>
    </source>
</evidence>
<dbReference type="SUPFAM" id="SSF56214">
    <property type="entry name" value="4'-phosphopantetheinyl transferase"/>
    <property type="match status" value="2"/>
</dbReference>
<dbReference type="Pfam" id="PF01648">
    <property type="entry name" value="ACPS"/>
    <property type="match status" value="1"/>
</dbReference>
<dbReference type="PANTHER" id="PTHR12215">
    <property type="entry name" value="PHOSPHOPANTETHEINE TRANSFERASE"/>
    <property type="match status" value="1"/>
</dbReference>
<reference evidence="5" key="1">
    <citation type="journal article" date="2019" name="Int. J. Syst. Evol. Microbiol.">
        <title>The Global Catalogue of Microorganisms (GCM) 10K type strain sequencing project: providing services to taxonomists for standard genome sequencing and annotation.</title>
        <authorList>
            <consortium name="The Broad Institute Genomics Platform"/>
            <consortium name="The Broad Institute Genome Sequencing Center for Infectious Disease"/>
            <person name="Wu L."/>
            <person name="Ma J."/>
        </authorList>
    </citation>
    <scope>NUCLEOTIDE SEQUENCE [LARGE SCALE GENOMIC DNA]</scope>
    <source>
        <strain evidence="5">CCUG 62763</strain>
    </source>
</reference>
<organism evidence="4 5">
    <name type="scientific">Geodermatophilus arenarius</name>
    <dbReference type="NCBI Taxonomy" id="1137990"/>
    <lineage>
        <taxon>Bacteria</taxon>
        <taxon>Bacillati</taxon>
        <taxon>Actinomycetota</taxon>
        <taxon>Actinomycetes</taxon>
        <taxon>Geodermatophilales</taxon>
        <taxon>Geodermatophilaceae</taxon>
        <taxon>Geodermatophilus</taxon>
    </lineage>
</organism>
<accession>A0ABV9LIY3</accession>
<dbReference type="InterPro" id="IPR008278">
    <property type="entry name" value="4-PPantetheinyl_Trfase_dom"/>
</dbReference>
<evidence type="ECO:0000313" key="5">
    <source>
        <dbReference type="Proteomes" id="UP001596025"/>
    </source>
</evidence>
<dbReference type="PANTHER" id="PTHR12215:SF10">
    <property type="entry name" value="L-AMINOADIPATE-SEMIALDEHYDE DEHYDROGENASE-PHOSPHOPANTETHEINYL TRANSFERASE"/>
    <property type="match status" value="1"/>
</dbReference>
<protein>
    <submittedName>
        <fullName evidence="4">4'-phosphopantetheinyl transferase family protein</fullName>
    </submittedName>
</protein>
<keyword evidence="5" id="KW-1185">Reference proteome</keyword>
<dbReference type="InterPro" id="IPR050559">
    <property type="entry name" value="P-Pant_transferase_sf"/>
</dbReference>
<feature type="domain" description="4'-phosphopantetheinyl transferase" evidence="3">
    <location>
        <begin position="121"/>
        <end position="184"/>
    </location>
</feature>
<keyword evidence="2 4" id="KW-0808">Transferase</keyword>
<dbReference type="Proteomes" id="UP001596025">
    <property type="component" value="Unassembled WGS sequence"/>
</dbReference>